<dbReference type="EMBL" id="CAJNDS010002658">
    <property type="protein sequence ID" value="CAE7558280.1"/>
    <property type="molecule type" value="Genomic_DNA"/>
</dbReference>
<organism evidence="2 3">
    <name type="scientific">Symbiodinium natans</name>
    <dbReference type="NCBI Taxonomy" id="878477"/>
    <lineage>
        <taxon>Eukaryota</taxon>
        <taxon>Sar</taxon>
        <taxon>Alveolata</taxon>
        <taxon>Dinophyceae</taxon>
        <taxon>Suessiales</taxon>
        <taxon>Symbiodiniaceae</taxon>
        <taxon>Symbiodinium</taxon>
    </lineage>
</organism>
<evidence type="ECO:0000256" key="1">
    <source>
        <dbReference type="SAM" id="MobiDB-lite"/>
    </source>
</evidence>
<sequence>MFPTRVVRPHDYSKWDGIAQSLDEEADAEDPMAWPVCQEIPWHTVGPLVDRVLDEHFGPEKAEQRPSGPSLENKVQVPVSPSTEPAGTDRNLLEQLRFLKHLKLLPLPQYAVCH</sequence>
<protein>
    <submittedName>
        <fullName evidence="2">Uncharacterized protein</fullName>
    </submittedName>
</protein>
<feature type="region of interest" description="Disordered" evidence="1">
    <location>
        <begin position="56"/>
        <end position="89"/>
    </location>
</feature>
<keyword evidence="3" id="KW-1185">Reference proteome</keyword>
<name>A0A812U9U9_9DINO</name>
<gene>
    <name evidence="2" type="ORF">SNAT2548_LOCUS31432</name>
</gene>
<evidence type="ECO:0000313" key="2">
    <source>
        <dbReference type="EMBL" id="CAE7558280.1"/>
    </source>
</evidence>
<reference evidence="2" key="1">
    <citation type="submission" date="2021-02" db="EMBL/GenBank/DDBJ databases">
        <authorList>
            <person name="Dougan E. K."/>
            <person name="Rhodes N."/>
            <person name="Thang M."/>
            <person name="Chan C."/>
        </authorList>
    </citation>
    <scope>NUCLEOTIDE SEQUENCE</scope>
</reference>
<dbReference type="OrthoDB" id="10359372at2759"/>
<dbReference type="AlphaFoldDB" id="A0A812U9U9"/>
<dbReference type="Proteomes" id="UP000604046">
    <property type="component" value="Unassembled WGS sequence"/>
</dbReference>
<comment type="caution">
    <text evidence="2">The sequence shown here is derived from an EMBL/GenBank/DDBJ whole genome shotgun (WGS) entry which is preliminary data.</text>
</comment>
<proteinExistence type="predicted"/>
<accession>A0A812U9U9</accession>
<evidence type="ECO:0000313" key="3">
    <source>
        <dbReference type="Proteomes" id="UP000604046"/>
    </source>
</evidence>